<accession>A0A314KHM6</accession>
<name>A0A314KHM6_NICAT</name>
<feature type="non-terminal residue" evidence="3">
    <location>
        <position position="1"/>
    </location>
</feature>
<dbReference type="PANTHER" id="PTHR10353">
    <property type="entry name" value="GLYCOSYL HYDROLASE"/>
    <property type="match status" value="1"/>
</dbReference>
<dbReference type="PANTHER" id="PTHR10353:SF260">
    <property type="entry name" value="BETA-GLUCOSIDASE"/>
    <property type="match status" value="1"/>
</dbReference>
<dbReference type="SMR" id="A0A314KHM6"/>
<evidence type="ECO:0000256" key="2">
    <source>
        <dbReference type="RuleBase" id="RU003690"/>
    </source>
</evidence>
<dbReference type="GO" id="GO:0008422">
    <property type="term" value="F:beta-glucosidase activity"/>
    <property type="evidence" value="ECO:0007669"/>
    <property type="project" value="TreeGrafter"/>
</dbReference>
<reference evidence="3" key="1">
    <citation type="submission" date="2016-11" db="EMBL/GenBank/DDBJ databases">
        <title>The genome of Nicotiana attenuata.</title>
        <authorList>
            <person name="Xu S."/>
            <person name="Brockmoeller T."/>
            <person name="Gaquerel E."/>
            <person name="Navarro A."/>
            <person name="Kuhl H."/>
            <person name="Gase K."/>
            <person name="Ling Z."/>
            <person name="Zhou W."/>
            <person name="Kreitzer C."/>
            <person name="Stanke M."/>
            <person name="Tang H."/>
            <person name="Lyons E."/>
            <person name="Pandey P."/>
            <person name="Pandey S.P."/>
            <person name="Timmermann B."/>
            <person name="Baldwin I.T."/>
        </authorList>
    </citation>
    <scope>NUCLEOTIDE SEQUENCE [LARGE SCALE GENOMIC DNA]</scope>
    <source>
        <strain evidence="3">UT</strain>
    </source>
</reference>
<dbReference type="Proteomes" id="UP000187609">
    <property type="component" value="Unassembled WGS sequence"/>
</dbReference>
<gene>
    <name evidence="3" type="primary">BGLU10</name>
    <name evidence="3" type="ORF">A4A49_53469</name>
</gene>
<evidence type="ECO:0000313" key="4">
    <source>
        <dbReference type="Proteomes" id="UP000187609"/>
    </source>
</evidence>
<organism evidence="3 4">
    <name type="scientific">Nicotiana attenuata</name>
    <name type="common">Coyote tobacco</name>
    <dbReference type="NCBI Taxonomy" id="49451"/>
    <lineage>
        <taxon>Eukaryota</taxon>
        <taxon>Viridiplantae</taxon>
        <taxon>Streptophyta</taxon>
        <taxon>Embryophyta</taxon>
        <taxon>Tracheophyta</taxon>
        <taxon>Spermatophyta</taxon>
        <taxon>Magnoliopsida</taxon>
        <taxon>eudicotyledons</taxon>
        <taxon>Gunneridae</taxon>
        <taxon>Pentapetalae</taxon>
        <taxon>asterids</taxon>
        <taxon>lamiids</taxon>
        <taxon>Solanales</taxon>
        <taxon>Solanaceae</taxon>
        <taxon>Nicotianoideae</taxon>
        <taxon>Nicotianeae</taxon>
        <taxon>Nicotiana</taxon>
    </lineage>
</organism>
<protein>
    <submittedName>
        <fullName evidence="3">Beta-glucosidase 10</fullName>
    </submittedName>
</protein>
<proteinExistence type="inferred from homology"/>
<evidence type="ECO:0000313" key="3">
    <source>
        <dbReference type="EMBL" id="OIT28846.1"/>
    </source>
</evidence>
<dbReference type="InterPro" id="IPR001360">
    <property type="entry name" value="Glyco_hydro_1"/>
</dbReference>
<dbReference type="Pfam" id="PF00232">
    <property type="entry name" value="Glyco_hydro_1"/>
    <property type="match status" value="1"/>
</dbReference>
<comment type="similarity">
    <text evidence="1 2">Belongs to the glycosyl hydrolase 1 family.</text>
</comment>
<dbReference type="Gene3D" id="3.20.20.80">
    <property type="entry name" value="Glycosidases"/>
    <property type="match status" value="1"/>
</dbReference>
<comment type="caution">
    <text evidence="3">The sequence shown here is derived from an EMBL/GenBank/DDBJ whole genome shotgun (WGS) entry which is preliminary data.</text>
</comment>
<dbReference type="AlphaFoldDB" id="A0A314KHM6"/>
<sequence>NSSTEPYIVAPNILVAHSAAVRLYRRKYKSTQHGLVGLNLFAYRPLPYTNSMADIVAVQRVYEFYLGWFANPLMFGDYPDIMKRNVGSTFPKLTREESAQVKGAIDFIASNHYQTVQSGTTWLMEHLKLYVRLMTNAF</sequence>
<evidence type="ECO:0000256" key="1">
    <source>
        <dbReference type="ARBA" id="ARBA00010838"/>
    </source>
</evidence>
<dbReference type="GO" id="GO:0005975">
    <property type="term" value="P:carbohydrate metabolic process"/>
    <property type="evidence" value="ECO:0007669"/>
    <property type="project" value="InterPro"/>
</dbReference>
<keyword evidence="4" id="KW-1185">Reference proteome</keyword>
<dbReference type="InterPro" id="IPR017853">
    <property type="entry name" value="GH"/>
</dbReference>
<dbReference type="EMBL" id="MJEQ01001937">
    <property type="protein sequence ID" value="OIT28846.1"/>
    <property type="molecule type" value="Genomic_DNA"/>
</dbReference>
<dbReference type="SUPFAM" id="SSF51445">
    <property type="entry name" value="(Trans)glycosidases"/>
    <property type="match status" value="1"/>
</dbReference>
<dbReference type="Gramene" id="OIT28846">
    <property type="protein sequence ID" value="OIT28846"/>
    <property type="gene ID" value="A4A49_53469"/>
</dbReference>